<dbReference type="UniPathway" id="UPA00109">
    <property type="reaction ID" value="UER00185"/>
</dbReference>
<dbReference type="PRINTS" id="PR00477">
    <property type="entry name" value="PHGLYCKINASE"/>
</dbReference>
<proteinExistence type="inferred from homology"/>
<dbReference type="STRING" id="1798471.A3A21_01680"/>
<comment type="similarity">
    <text evidence="7 10">Belongs to the phosphoglycerate kinase family.</text>
</comment>
<evidence type="ECO:0000256" key="7">
    <source>
        <dbReference type="HAMAP-Rule" id="MF_00145"/>
    </source>
</evidence>
<evidence type="ECO:0000256" key="2">
    <source>
        <dbReference type="ARBA" id="ARBA00013061"/>
    </source>
</evidence>
<keyword evidence="6 7" id="KW-0067">ATP-binding</keyword>
<keyword evidence="5 7" id="KW-0418">Kinase</keyword>
<keyword evidence="7" id="KW-0963">Cytoplasm</keyword>
<feature type="binding site" evidence="7 8">
    <location>
        <begin position="49"/>
        <end position="51"/>
    </location>
    <ligand>
        <name>substrate</name>
    </ligand>
</feature>
<keyword evidence="7" id="KW-0324">Glycolysis</keyword>
<dbReference type="GO" id="GO:0005524">
    <property type="term" value="F:ATP binding"/>
    <property type="evidence" value="ECO:0007669"/>
    <property type="project" value="UniProtKB-KW"/>
</dbReference>
<name>A0A1F6BTE3_9BACT</name>
<dbReference type="Proteomes" id="UP000176996">
    <property type="component" value="Unassembled WGS sequence"/>
</dbReference>
<comment type="subcellular location">
    <subcellularLocation>
        <location evidence="7">Cytoplasm</location>
    </subcellularLocation>
</comment>
<evidence type="ECO:0000313" key="11">
    <source>
        <dbReference type="EMBL" id="OGG40103.1"/>
    </source>
</evidence>
<comment type="caution">
    <text evidence="7">Lacks conserved residue(s) required for the propagation of feature annotation.</text>
</comment>
<dbReference type="AlphaFoldDB" id="A0A1F6BTE3"/>
<protein>
    <recommendedName>
        <fullName evidence="2 7">Phosphoglycerate kinase</fullName>
        <ecNumber evidence="2 7">2.7.2.3</ecNumber>
    </recommendedName>
</protein>
<dbReference type="GO" id="GO:0004618">
    <property type="term" value="F:phosphoglycerate kinase activity"/>
    <property type="evidence" value="ECO:0007669"/>
    <property type="project" value="UniProtKB-UniRule"/>
</dbReference>
<dbReference type="GO" id="GO:0006094">
    <property type="term" value="P:gluconeogenesis"/>
    <property type="evidence" value="ECO:0007669"/>
    <property type="project" value="TreeGrafter"/>
</dbReference>
<comment type="catalytic activity">
    <reaction evidence="1 7 10">
        <text>(2R)-3-phosphoglycerate + ATP = (2R)-3-phospho-glyceroyl phosphate + ADP</text>
        <dbReference type="Rhea" id="RHEA:14801"/>
        <dbReference type="ChEBI" id="CHEBI:30616"/>
        <dbReference type="ChEBI" id="CHEBI:57604"/>
        <dbReference type="ChEBI" id="CHEBI:58272"/>
        <dbReference type="ChEBI" id="CHEBI:456216"/>
        <dbReference type="EC" id="2.7.2.3"/>
    </reaction>
</comment>
<dbReference type="InterPro" id="IPR036043">
    <property type="entry name" value="Phosphoglycerate_kinase_sf"/>
</dbReference>
<evidence type="ECO:0000256" key="4">
    <source>
        <dbReference type="ARBA" id="ARBA00022741"/>
    </source>
</evidence>
<dbReference type="Gene3D" id="3.40.50.1260">
    <property type="entry name" value="Phosphoglycerate kinase, N-terminal domain"/>
    <property type="match status" value="2"/>
</dbReference>
<dbReference type="GO" id="GO:0043531">
    <property type="term" value="F:ADP binding"/>
    <property type="evidence" value="ECO:0007669"/>
    <property type="project" value="TreeGrafter"/>
</dbReference>
<dbReference type="GO" id="GO:0006096">
    <property type="term" value="P:glycolytic process"/>
    <property type="evidence" value="ECO:0007669"/>
    <property type="project" value="UniProtKB-UniRule"/>
</dbReference>
<evidence type="ECO:0000256" key="1">
    <source>
        <dbReference type="ARBA" id="ARBA00000642"/>
    </source>
</evidence>
<feature type="binding site" evidence="7 8">
    <location>
        <begin position="85"/>
        <end position="88"/>
    </location>
    <ligand>
        <name>substrate</name>
    </ligand>
</feature>
<dbReference type="Pfam" id="PF00162">
    <property type="entry name" value="PGK"/>
    <property type="match status" value="1"/>
</dbReference>
<evidence type="ECO:0000256" key="6">
    <source>
        <dbReference type="ARBA" id="ARBA00022840"/>
    </source>
</evidence>
<dbReference type="PANTHER" id="PTHR11406">
    <property type="entry name" value="PHOSPHOGLYCERATE KINASE"/>
    <property type="match status" value="1"/>
</dbReference>
<feature type="binding site" evidence="7 9">
    <location>
        <position position="318"/>
    </location>
    <ligand>
        <name>ATP</name>
        <dbReference type="ChEBI" id="CHEBI:30616"/>
    </ligand>
</feature>
<reference evidence="11 12" key="1">
    <citation type="journal article" date="2016" name="Nat. Commun.">
        <title>Thousands of microbial genomes shed light on interconnected biogeochemical processes in an aquifer system.</title>
        <authorList>
            <person name="Anantharaman K."/>
            <person name="Brown C.T."/>
            <person name="Hug L.A."/>
            <person name="Sharon I."/>
            <person name="Castelle C.J."/>
            <person name="Probst A.J."/>
            <person name="Thomas B.C."/>
            <person name="Singh A."/>
            <person name="Wilkins M.J."/>
            <person name="Karaoz U."/>
            <person name="Brodie E.L."/>
            <person name="Williams K.H."/>
            <person name="Hubbard S.S."/>
            <person name="Banfield J.F."/>
        </authorList>
    </citation>
    <scope>NUCLEOTIDE SEQUENCE [LARGE SCALE GENOMIC DNA]</scope>
</reference>
<keyword evidence="4 7" id="KW-0547">Nucleotide-binding</keyword>
<sequence>MRIPPKPPPTIRIVFVDIKKTGYNKKMINYLSAINPENIAGKTCLLRVDLNINTKTKEEMYRLDSTIPTIRFLQKLGCRIHIISHRGRPEGKDKKLSLRPFAKLLAKKVGSKVGFFPYCNPERREVQTKTQIVLFENLRFDFREEANDINFAKELAGLGDIYINDAFAVSHRENASVCAITKFLPFYGGLLLEKEIEHLERAVKTYEPPLTLILGGIKIKDKGDIIKYFKEKANTILIGGGLANTFLKARGEDVKNSIVDEVKDIKDYLLYNNILLPEDIKFHDNKILDIGPKTIQKFANIISESKTIIWSGPIGMFEKHGYEKGTKGVWQAIIKNKTAFSLVGGGETTASIKLVSDFGFRISDLRNLYISTGGGAMLDYLSGKTLPGITALNK</sequence>
<evidence type="ECO:0000256" key="9">
    <source>
        <dbReference type="PIRSR" id="PIRSR000724-2"/>
    </source>
</evidence>
<feature type="binding site" evidence="7">
    <location>
        <position position="62"/>
    </location>
    <ligand>
        <name>substrate</name>
    </ligand>
</feature>
<evidence type="ECO:0000256" key="10">
    <source>
        <dbReference type="RuleBase" id="RU000532"/>
    </source>
</evidence>
<organism evidence="11 12">
    <name type="scientific">Candidatus Jorgensenbacteria bacterium RIFCSPLOWO2_01_FULL_45_25b</name>
    <dbReference type="NCBI Taxonomy" id="1798471"/>
    <lineage>
        <taxon>Bacteria</taxon>
        <taxon>Candidatus Joergenseniibacteriota</taxon>
    </lineage>
</organism>
<feature type="binding site" evidence="7">
    <location>
        <position position="172"/>
    </location>
    <ligand>
        <name>substrate</name>
    </ligand>
</feature>
<evidence type="ECO:0000256" key="5">
    <source>
        <dbReference type="ARBA" id="ARBA00022777"/>
    </source>
</evidence>
<dbReference type="EC" id="2.7.2.3" evidence="2 7"/>
<evidence type="ECO:0000313" key="12">
    <source>
        <dbReference type="Proteomes" id="UP000176996"/>
    </source>
</evidence>
<dbReference type="PANTHER" id="PTHR11406:SF23">
    <property type="entry name" value="PHOSPHOGLYCERATE KINASE 1, CHLOROPLASTIC-RELATED"/>
    <property type="match status" value="1"/>
</dbReference>
<dbReference type="InterPro" id="IPR001576">
    <property type="entry name" value="Phosphoglycerate_kinase"/>
</dbReference>
<accession>A0A1F6BTE3</accession>
<dbReference type="InterPro" id="IPR015824">
    <property type="entry name" value="Phosphoglycerate_kinase_N"/>
</dbReference>
<feature type="binding site" evidence="8">
    <location>
        <position position="172"/>
    </location>
    <ligand>
        <name>(2R)-3-phosphoglycerate</name>
        <dbReference type="ChEBI" id="CHEBI:58272"/>
    </ligand>
</feature>
<dbReference type="GO" id="GO:0005829">
    <property type="term" value="C:cytosol"/>
    <property type="evidence" value="ECO:0007669"/>
    <property type="project" value="TreeGrafter"/>
</dbReference>
<dbReference type="PIRSF" id="PIRSF000724">
    <property type="entry name" value="Pgk"/>
    <property type="match status" value="1"/>
</dbReference>
<feature type="binding site" evidence="8">
    <location>
        <position position="139"/>
    </location>
    <ligand>
        <name>(2R)-3-phosphoglycerate</name>
        <dbReference type="ChEBI" id="CHEBI:58272"/>
    </ligand>
</feature>
<comment type="pathway">
    <text evidence="7">Carbohydrate degradation; glycolysis; pyruvate from D-glyceraldehyde 3-phosphate: step 2/5.</text>
</comment>
<feature type="binding site" evidence="7">
    <location>
        <begin position="345"/>
        <end position="348"/>
    </location>
    <ligand>
        <name>ATP</name>
        <dbReference type="ChEBI" id="CHEBI:30616"/>
    </ligand>
</feature>
<feature type="binding site" evidence="7">
    <location>
        <position position="139"/>
    </location>
    <ligand>
        <name>substrate</name>
    </ligand>
</feature>
<dbReference type="HAMAP" id="MF_00145">
    <property type="entry name" value="Phosphoglyc_kinase"/>
    <property type="match status" value="1"/>
</dbReference>
<comment type="subunit">
    <text evidence="7">Monomer.</text>
</comment>
<gene>
    <name evidence="7" type="primary">pgk</name>
    <name evidence="11" type="ORF">A3A21_01680</name>
</gene>
<dbReference type="SUPFAM" id="SSF53748">
    <property type="entry name" value="Phosphoglycerate kinase"/>
    <property type="match status" value="1"/>
</dbReference>
<evidence type="ECO:0000256" key="8">
    <source>
        <dbReference type="PIRSR" id="PIRSR000724-1"/>
    </source>
</evidence>
<comment type="caution">
    <text evidence="11">The sequence shown here is derived from an EMBL/GenBank/DDBJ whole genome shotgun (WGS) entry which is preliminary data.</text>
</comment>
<keyword evidence="3 7" id="KW-0808">Transferase</keyword>
<feature type="binding site" evidence="8">
    <location>
        <position position="62"/>
    </location>
    <ligand>
        <name>(2R)-3-phosphoglycerate</name>
        <dbReference type="ChEBI" id="CHEBI:58272"/>
    </ligand>
</feature>
<feature type="binding site" evidence="7 9">
    <location>
        <position position="222"/>
    </location>
    <ligand>
        <name>ATP</name>
        <dbReference type="ChEBI" id="CHEBI:30616"/>
    </ligand>
</feature>
<evidence type="ECO:0000256" key="3">
    <source>
        <dbReference type="ARBA" id="ARBA00022679"/>
    </source>
</evidence>
<dbReference type="EMBL" id="MFKK01000034">
    <property type="protein sequence ID" value="OGG40103.1"/>
    <property type="molecule type" value="Genomic_DNA"/>
</dbReference>